<dbReference type="KEGG" id="loa:LOAG_05515"/>
<evidence type="ECO:0000313" key="2">
    <source>
        <dbReference type="EMBL" id="EFO22972.2"/>
    </source>
</evidence>
<reference evidence="2" key="1">
    <citation type="submission" date="2012-04" db="EMBL/GenBank/DDBJ databases">
        <title>The Genome Sequence of Loa loa.</title>
        <authorList>
            <consortium name="The Broad Institute Genome Sequencing Platform"/>
            <consortium name="Broad Institute Genome Sequencing Center for Infectious Disease"/>
            <person name="Nutman T.B."/>
            <person name="Fink D.L."/>
            <person name="Russ C."/>
            <person name="Young S."/>
            <person name="Zeng Q."/>
            <person name="Gargeya S."/>
            <person name="Alvarado L."/>
            <person name="Berlin A."/>
            <person name="Chapman S.B."/>
            <person name="Chen Z."/>
            <person name="Freedman E."/>
            <person name="Gellesch M."/>
            <person name="Goldberg J."/>
            <person name="Griggs A."/>
            <person name="Gujja S."/>
            <person name="Heilman E.R."/>
            <person name="Heiman D."/>
            <person name="Howarth C."/>
            <person name="Mehta T."/>
            <person name="Neiman D."/>
            <person name="Pearson M."/>
            <person name="Roberts A."/>
            <person name="Saif S."/>
            <person name="Shea T."/>
            <person name="Shenoy N."/>
            <person name="Sisk P."/>
            <person name="Stolte C."/>
            <person name="Sykes S."/>
            <person name="White J."/>
            <person name="Yandava C."/>
            <person name="Haas B."/>
            <person name="Henn M.R."/>
            <person name="Nusbaum C."/>
            <person name="Birren B."/>
        </authorList>
    </citation>
    <scope>NUCLEOTIDE SEQUENCE [LARGE SCALE GENOMIC DNA]</scope>
</reference>
<dbReference type="GeneID" id="9942922"/>
<dbReference type="AlphaFoldDB" id="A0A1S0U1G9"/>
<name>A0A1S0U1G9_LOALO</name>
<accession>A0A1S0U1G9</accession>
<dbReference type="CTD" id="9942922"/>
<dbReference type="RefSeq" id="XP_003141100.2">
    <property type="nucleotide sequence ID" value="XM_003141052.2"/>
</dbReference>
<feature type="compositionally biased region" description="Low complexity" evidence="1">
    <location>
        <begin position="1"/>
        <end position="19"/>
    </location>
</feature>
<organism evidence="2">
    <name type="scientific">Loa loa</name>
    <name type="common">Eye worm</name>
    <name type="synonym">Filaria loa</name>
    <dbReference type="NCBI Taxonomy" id="7209"/>
    <lineage>
        <taxon>Eukaryota</taxon>
        <taxon>Metazoa</taxon>
        <taxon>Ecdysozoa</taxon>
        <taxon>Nematoda</taxon>
        <taxon>Chromadorea</taxon>
        <taxon>Rhabditida</taxon>
        <taxon>Spirurina</taxon>
        <taxon>Spiruromorpha</taxon>
        <taxon>Filarioidea</taxon>
        <taxon>Onchocercidae</taxon>
        <taxon>Loa</taxon>
    </lineage>
</organism>
<feature type="region of interest" description="Disordered" evidence="1">
    <location>
        <begin position="1"/>
        <end position="21"/>
    </location>
</feature>
<gene>
    <name evidence="2" type="ORF">LOAG_05515</name>
</gene>
<evidence type="ECO:0000256" key="1">
    <source>
        <dbReference type="SAM" id="MobiDB-lite"/>
    </source>
</evidence>
<dbReference type="EMBL" id="JH712360">
    <property type="protein sequence ID" value="EFO22972.2"/>
    <property type="molecule type" value="Genomic_DNA"/>
</dbReference>
<proteinExistence type="predicted"/>
<sequence length="62" mass="5842">MSGFTFGTQGAASATSTAGNLFGTVPKPLFGTSTATVQTAGVGLFGAPTSLAAASTTSAGEL</sequence>
<dbReference type="InParanoid" id="A0A1S0U1G9"/>
<protein>
    <submittedName>
        <fullName evidence="2">Uncharacterized protein</fullName>
    </submittedName>
</protein>